<dbReference type="SUPFAM" id="SSF46689">
    <property type="entry name" value="Homeodomain-like"/>
    <property type="match status" value="1"/>
</dbReference>
<evidence type="ECO:0000259" key="10">
    <source>
        <dbReference type="PROSITE" id="PS51294"/>
    </source>
</evidence>
<evidence type="ECO:0000256" key="1">
    <source>
        <dbReference type="ARBA" id="ARBA00004123"/>
    </source>
</evidence>
<proteinExistence type="predicted"/>
<evidence type="ECO:0000313" key="11">
    <source>
        <dbReference type="EMBL" id="MCL7047259.1"/>
    </source>
</evidence>
<evidence type="ECO:0000256" key="3">
    <source>
        <dbReference type="ARBA" id="ARBA00023015"/>
    </source>
</evidence>
<feature type="domain" description="HTH myb-type" evidence="10">
    <location>
        <begin position="10"/>
        <end position="59"/>
    </location>
</feature>
<name>A0AA41VTK0_PAPNU</name>
<dbReference type="AlphaFoldDB" id="A0AA41VTK0"/>
<sequence>MESSSIVSSGKGLTKGAWSEEEDQLLRKCIMQYGEGRWGLNRCRKSCRLRWLNYLKPNIKRGEFEPDEVDLIVRMHKLLGRTTNDIKNYYNTHLKKTCFSKYNPKKVQQVILSEKSSHDNNVRCHGQEAQDNGHRQVQKRSHRCLKITSMDVIGNAKHTMTQVLRPQPRNLFKKSQWNINKLVTTPTGMNNNTTAICPNNSQVPVLVPDQHARLSPTNDQQNGDDGTHWLNDILFGDTEEEDSNKKMKKPKKKKKRNTSEKKISLEVGSTSNFGVEEGMLLKDKDGGGNAYCCSTSGEQGLDQEGGNVAPSDHCWNI</sequence>
<dbReference type="InterPro" id="IPR009057">
    <property type="entry name" value="Homeodomain-like_sf"/>
</dbReference>
<keyword evidence="2" id="KW-0677">Repeat</keyword>
<dbReference type="InterPro" id="IPR015495">
    <property type="entry name" value="Myb_TF_plants"/>
</dbReference>
<dbReference type="EMBL" id="JAJJMA010291133">
    <property type="protein sequence ID" value="MCL7047259.1"/>
    <property type="molecule type" value="Genomic_DNA"/>
</dbReference>
<dbReference type="Proteomes" id="UP001177140">
    <property type="component" value="Unassembled WGS sequence"/>
</dbReference>
<keyword evidence="3" id="KW-0805">Transcription regulation</keyword>
<accession>A0AA41VTK0</accession>
<feature type="domain" description="Myb-like" evidence="9">
    <location>
        <begin position="10"/>
        <end position="55"/>
    </location>
</feature>
<evidence type="ECO:0000256" key="2">
    <source>
        <dbReference type="ARBA" id="ARBA00022737"/>
    </source>
</evidence>
<dbReference type="FunFam" id="1.10.10.60:FF:000218">
    <property type="entry name" value="Myb transcription factor"/>
    <property type="match status" value="1"/>
</dbReference>
<keyword evidence="5" id="KW-0010">Activator</keyword>
<protein>
    <submittedName>
        <fullName evidence="11">Uncharacterized protein</fullName>
    </submittedName>
</protein>
<dbReference type="PANTHER" id="PTHR47999:SF24">
    <property type="entry name" value="TRANSCRIPTION FACTOR MYB90"/>
    <property type="match status" value="1"/>
</dbReference>
<evidence type="ECO:0000256" key="8">
    <source>
        <dbReference type="SAM" id="MobiDB-lite"/>
    </source>
</evidence>
<dbReference type="GO" id="GO:0005634">
    <property type="term" value="C:nucleus"/>
    <property type="evidence" value="ECO:0007669"/>
    <property type="project" value="UniProtKB-SubCell"/>
</dbReference>
<keyword evidence="6" id="KW-0804">Transcription</keyword>
<comment type="subcellular location">
    <subcellularLocation>
        <location evidence="1">Nucleus</location>
    </subcellularLocation>
</comment>
<evidence type="ECO:0000256" key="7">
    <source>
        <dbReference type="ARBA" id="ARBA00023242"/>
    </source>
</evidence>
<reference evidence="11" key="1">
    <citation type="submission" date="2022-03" db="EMBL/GenBank/DDBJ databases">
        <title>A functionally conserved STORR gene fusion in Papaver species that diverged 16.8 million years ago.</title>
        <authorList>
            <person name="Catania T."/>
        </authorList>
    </citation>
    <scope>NUCLEOTIDE SEQUENCE</scope>
    <source>
        <strain evidence="11">S-191538</strain>
    </source>
</reference>
<evidence type="ECO:0000256" key="4">
    <source>
        <dbReference type="ARBA" id="ARBA00023125"/>
    </source>
</evidence>
<feature type="region of interest" description="Disordered" evidence="8">
    <location>
        <begin position="240"/>
        <end position="263"/>
    </location>
</feature>
<dbReference type="SMART" id="SM00717">
    <property type="entry name" value="SANT"/>
    <property type="match status" value="2"/>
</dbReference>
<organism evidence="11 12">
    <name type="scientific">Papaver nudicaule</name>
    <name type="common">Iceland poppy</name>
    <dbReference type="NCBI Taxonomy" id="74823"/>
    <lineage>
        <taxon>Eukaryota</taxon>
        <taxon>Viridiplantae</taxon>
        <taxon>Streptophyta</taxon>
        <taxon>Embryophyta</taxon>
        <taxon>Tracheophyta</taxon>
        <taxon>Spermatophyta</taxon>
        <taxon>Magnoliopsida</taxon>
        <taxon>Ranunculales</taxon>
        <taxon>Papaveraceae</taxon>
        <taxon>Papaveroideae</taxon>
        <taxon>Papaver</taxon>
    </lineage>
</organism>
<evidence type="ECO:0000259" key="9">
    <source>
        <dbReference type="PROSITE" id="PS50090"/>
    </source>
</evidence>
<dbReference type="GO" id="GO:0003677">
    <property type="term" value="F:DNA binding"/>
    <property type="evidence" value="ECO:0007669"/>
    <property type="project" value="UniProtKB-KW"/>
</dbReference>
<evidence type="ECO:0000256" key="5">
    <source>
        <dbReference type="ARBA" id="ARBA00023159"/>
    </source>
</evidence>
<feature type="compositionally biased region" description="Basic residues" evidence="8">
    <location>
        <begin position="246"/>
        <end position="256"/>
    </location>
</feature>
<gene>
    <name evidence="11" type="ORF">MKW94_020003</name>
</gene>
<dbReference type="PROSITE" id="PS51294">
    <property type="entry name" value="HTH_MYB"/>
    <property type="match status" value="1"/>
</dbReference>
<keyword evidence="7" id="KW-0539">Nucleus</keyword>
<comment type="caution">
    <text evidence="11">The sequence shown here is derived from an EMBL/GenBank/DDBJ whole genome shotgun (WGS) entry which is preliminary data.</text>
</comment>
<evidence type="ECO:0000256" key="6">
    <source>
        <dbReference type="ARBA" id="ARBA00023163"/>
    </source>
</evidence>
<evidence type="ECO:0000313" key="12">
    <source>
        <dbReference type="Proteomes" id="UP001177140"/>
    </source>
</evidence>
<keyword evidence="12" id="KW-1185">Reference proteome</keyword>
<dbReference type="Gene3D" id="1.10.10.60">
    <property type="entry name" value="Homeodomain-like"/>
    <property type="match status" value="2"/>
</dbReference>
<dbReference type="Pfam" id="PF13921">
    <property type="entry name" value="Myb_DNA-bind_6"/>
    <property type="match status" value="1"/>
</dbReference>
<dbReference type="CDD" id="cd00167">
    <property type="entry name" value="SANT"/>
    <property type="match status" value="1"/>
</dbReference>
<dbReference type="PANTHER" id="PTHR47999">
    <property type="entry name" value="TRANSCRIPTION FACTOR MYB8-RELATED-RELATED"/>
    <property type="match status" value="1"/>
</dbReference>
<dbReference type="InterPro" id="IPR017930">
    <property type="entry name" value="Myb_dom"/>
</dbReference>
<keyword evidence="4" id="KW-0238">DNA-binding</keyword>
<dbReference type="PROSITE" id="PS50090">
    <property type="entry name" value="MYB_LIKE"/>
    <property type="match status" value="1"/>
</dbReference>
<dbReference type="InterPro" id="IPR001005">
    <property type="entry name" value="SANT/Myb"/>
</dbReference>